<sequence length="354" mass="38230">MATLYILAHKLGGTCRLTLAGNRLETDEGGPRHVQTFPSEKEAKEHLERVISIHKRGGYVLAESQDLGEVPLPDDDPLAGCVAWDAERRKMTVTFKGHEVPRGLCARLVERILERAPATIQMICDLASPGAAFTAALAGKALPSVTSLIFDTHFQTLTRQRENAIGDLAHVLAALPNIERVFASGALALSPTRHDKLRELYLLGDPLKPALVKALGASTFPALETLALDLCSDDGPGPDRATVAALRSLTAPALRTVHVSDIEDVRSFLAALAAKPLPASWSSLCLRGTLDDEDELLASLERLAPALQRLEELGLSMSHSLSQDAEPRAQKLVRAVVDSGKMPELCLPEVYLDW</sequence>
<dbReference type="RefSeq" id="WP_096331448.1">
    <property type="nucleotide sequence ID" value="NZ_FOMX01000033.1"/>
</dbReference>
<keyword evidence="2" id="KW-1185">Reference proteome</keyword>
<gene>
    <name evidence="1" type="ORF">SAMN02745121_07355</name>
</gene>
<dbReference type="Proteomes" id="UP000199400">
    <property type="component" value="Unassembled WGS sequence"/>
</dbReference>
<dbReference type="STRING" id="54.SAMN02745121_07355"/>
<evidence type="ECO:0000313" key="1">
    <source>
        <dbReference type="EMBL" id="SFF17793.1"/>
    </source>
</evidence>
<dbReference type="OrthoDB" id="5516402at2"/>
<proteinExistence type="predicted"/>
<evidence type="ECO:0008006" key="3">
    <source>
        <dbReference type="Google" id="ProtNLM"/>
    </source>
</evidence>
<dbReference type="InterPro" id="IPR032675">
    <property type="entry name" value="LRR_dom_sf"/>
</dbReference>
<dbReference type="Gene3D" id="3.80.10.10">
    <property type="entry name" value="Ribonuclease Inhibitor"/>
    <property type="match status" value="1"/>
</dbReference>
<dbReference type="AlphaFoldDB" id="A0A1I2GKN6"/>
<dbReference type="EMBL" id="FOMX01000033">
    <property type="protein sequence ID" value="SFF17793.1"/>
    <property type="molecule type" value="Genomic_DNA"/>
</dbReference>
<protein>
    <recommendedName>
        <fullName evidence="3">WGR domain-containing protein</fullName>
    </recommendedName>
</protein>
<organism evidence="1 2">
    <name type="scientific">Nannocystis exedens</name>
    <dbReference type="NCBI Taxonomy" id="54"/>
    <lineage>
        <taxon>Bacteria</taxon>
        <taxon>Pseudomonadati</taxon>
        <taxon>Myxococcota</taxon>
        <taxon>Polyangia</taxon>
        <taxon>Nannocystales</taxon>
        <taxon>Nannocystaceae</taxon>
        <taxon>Nannocystis</taxon>
    </lineage>
</organism>
<accession>A0A1I2GKN6</accession>
<reference evidence="2" key="1">
    <citation type="submission" date="2016-10" db="EMBL/GenBank/DDBJ databases">
        <authorList>
            <person name="Varghese N."/>
            <person name="Submissions S."/>
        </authorList>
    </citation>
    <scope>NUCLEOTIDE SEQUENCE [LARGE SCALE GENOMIC DNA]</scope>
    <source>
        <strain evidence="2">ATCC 25963</strain>
    </source>
</reference>
<name>A0A1I2GKN6_9BACT</name>
<evidence type="ECO:0000313" key="2">
    <source>
        <dbReference type="Proteomes" id="UP000199400"/>
    </source>
</evidence>